<protein>
    <submittedName>
        <fullName evidence="1">Uncharacterized protein</fullName>
    </submittedName>
</protein>
<accession>X1S020</accession>
<organism evidence="1">
    <name type="scientific">marine sediment metagenome</name>
    <dbReference type="NCBI Taxonomy" id="412755"/>
    <lineage>
        <taxon>unclassified sequences</taxon>
        <taxon>metagenomes</taxon>
        <taxon>ecological metagenomes</taxon>
    </lineage>
</organism>
<reference evidence="1" key="1">
    <citation type="journal article" date="2014" name="Front. Microbiol.">
        <title>High frequency of phylogenetically diverse reductive dehalogenase-homologous genes in deep subseafloor sedimentary metagenomes.</title>
        <authorList>
            <person name="Kawai M."/>
            <person name="Futagami T."/>
            <person name="Toyoda A."/>
            <person name="Takaki Y."/>
            <person name="Nishi S."/>
            <person name="Hori S."/>
            <person name="Arai W."/>
            <person name="Tsubouchi T."/>
            <person name="Morono Y."/>
            <person name="Uchiyama I."/>
            <person name="Ito T."/>
            <person name="Fujiyama A."/>
            <person name="Inagaki F."/>
            <person name="Takami H."/>
        </authorList>
    </citation>
    <scope>NUCLEOTIDE SEQUENCE</scope>
    <source>
        <strain evidence="1">Expedition CK06-06</strain>
    </source>
</reference>
<proteinExistence type="predicted"/>
<dbReference type="EMBL" id="BARW01001212">
    <property type="protein sequence ID" value="GAI72486.1"/>
    <property type="molecule type" value="Genomic_DNA"/>
</dbReference>
<name>X1S020_9ZZZZ</name>
<sequence>MARLLPKLQQISSLGYLVIEFPEFNRYLGERGLNPDPEDAVGWCRNKQDLRATTTTVVEVLAGKRMGRRGRVGGFFPRGLVCWHWFGDKLPGKWNPHLNVAVDGARLEPQLLEAIKAELRAALHVPDLIVHY</sequence>
<comment type="caution">
    <text evidence="1">The sequence shown here is derived from an EMBL/GenBank/DDBJ whole genome shotgun (WGS) entry which is preliminary data.</text>
</comment>
<gene>
    <name evidence="1" type="ORF">S12H4_04070</name>
</gene>
<feature type="non-terminal residue" evidence="1">
    <location>
        <position position="132"/>
    </location>
</feature>
<dbReference type="AlphaFoldDB" id="X1S020"/>
<evidence type="ECO:0000313" key="1">
    <source>
        <dbReference type="EMBL" id="GAI72486.1"/>
    </source>
</evidence>